<sequence>MAKKNRIPFVSRPFEGLPGEVDLVAMREIVPAASAPARLTAEFGGDDLLLVTVLPLDRPAMRRKDGLLLVAMRGAGASGDPSRDIAHAALAAKELEDGDLLPQLGQLEPGPRLQDILDPAVPWEVTVHEGYEYWLPEGDRDPDVQAALEEANSGIFPTVKLASVDGAYWCRMGAREYLRWGQEVDEEKLLDGLARLQARRETAIEDGTKLLGAFRACGLQIPVWEMVAGTEPDELEKPVEAFAPKLAEAIADTSPLTADERRARAGLVSRQVTIR</sequence>
<gene>
    <name evidence="2" type="ORF">QQX04_04705</name>
</gene>
<dbReference type="RefSeq" id="WP_301126724.1">
    <property type="nucleotide sequence ID" value="NZ_JAUHPV010000002.1"/>
</dbReference>
<evidence type="ECO:0000313" key="3">
    <source>
        <dbReference type="Proteomes" id="UP001172738"/>
    </source>
</evidence>
<keyword evidence="3" id="KW-1185">Reference proteome</keyword>
<proteinExistence type="predicted"/>
<evidence type="ECO:0000259" key="1">
    <source>
        <dbReference type="Pfam" id="PF19348"/>
    </source>
</evidence>
<accession>A0ABT8FZG3</accession>
<name>A0ABT8FZG3_9MICO</name>
<dbReference type="Pfam" id="PF19348">
    <property type="entry name" value="DUF5926"/>
    <property type="match status" value="1"/>
</dbReference>
<dbReference type="Proteomes" id="UP001172738">
    <property type="component" value="Unassembled WGS sequence"/>
</dbReference>
<dbReference type="EMBL" id="JAUHPV010000002">
    <property type="protein sequence ID" value="MDN4472288.1"/>
    <property type="molecule type" value="Genomic_DNA"/>
</dbReference>
<dbReference type="InterPro" id="IPR045970">
    <property type="entry name" value="DUF5926"/>
</dbReference>
<evidence type="ECO:0000313" key="2">
    <source>
        <dbReference type="EMBL" id="MDN4472288.1"/>
    </source>
</evidence>
<comment type="caution">
    <text evidence="2">The sequence shown here is derived from an EMBL/GenBank/DDBJ whole genome shotgun (WGS) entry which is preliminary data.</text>
</comment>
<reference evidence="2" key="1">
    <citation type="submission" date="2023-06" db="EMBL/GenBank/DDBJ databases">
        <title>SYSU T00b26.</title>
        <authorList>
            <person name="Gao L."/>
            <person name="Fang B.-Z."/>
            <person name="Li W.-J."/>
        </authorList>
    </citation>
    <scope>NUCLEOTIDE SEQUENCE</scope>
    <source>
        <strain evidence="2">SYSU T00b26</strain>
    </source>
</reference>
<protein>
    <submittedName>
        <fullName evidence="2">DUF5926 family protein</fullName>
    </submittedName>
</protein>
<feature type="domain" description="DUF5926" evidence="1">
    <location>
        <begin position="13"/>
        <end position="275"/>
    </location>
</feature>
<organism evidence="2 3">
    <name type="scientific">Demequina zhanjiangensis</name>
    <dbReference type="NCBI Taxonomy" id="3051659"/>
    <lineage>
        <taxon>Bacteria</taxon>
        <taxon>Bacillati</taxon>
        <taxon>Actinomycetota</taxon>
        <taxon>Actinomycetes</taxon>
        <taxon>Micrococcales</taxon>
        <taxon>Demequinaceae</taxon>
        <taxon>Demequina</taxon>
    </lineage>
</organism>